<dbReference type="Pfam" id="PF04055">
    <property type="entry name" value="Radical_SAM"/>
    <property type="match status" value="1"/>
</dbReference>
<dbReference type="PROSITE" id="PS51918">
    <property type="entry name" value="RADICAL_SAM"/>
    <property type="match status" value="1"/>
</dbReference>
<dbReference type="KEGG" id="rpe:RPE_4459"/>
<dbReference type="SMART" id="SM00729">
    <property type="entry name" value="Elp3"/>
    <property type="match status" value="1"/>
</dbReference>
<comment type="cofactor">
    <cofactor evidence="1">
        <name>[4Fe-4S] cluster</name>
        <dbReference type="ChEBI" id="CHEBI:49883"/>
    </cofactor>
</comment>
<accession>Q07I52</accession>
<name>Q07I52_RHOP5</name>
<evidence type="ECO:0000256" key="3">
    <source>
        <dbReference type="ARBA" id="ARBA00022723"/>
    </source>
</evidence>
<dbReference type="InterPro" id="IPR006638">
    <property type="entry name" value="Elp3/MiaA/NifB-like_rSAM"/>
</dbReference>
<dbReference type="EMBL" id="CP000463">
    <property type="protein sequence ID" value="ABJ08382.1"/>
    <property type="molecule type" value="Genomic_DNA"/>
</dbReference>
<dbReference type="Gene3D" id="3.80.30.20">
    <property type="entry name" value="tm_1862 like domain"/>
    <property type="match status" value="1"/>
</dbReference>
<dbReference type="InterPro" id="IPR051198">
    <property type="entry name" value="BchE-like"/>
</dbReference>
<dbReference type="InterPro" id="IPR058240">
    <property type="entry name" value="rSAM_sf"/>
</dbReference>
<dbReference type="SFLD" id="SFLDS00029">
    <property type="entry name" value="Radical_SAM"/>
    <property type="match status" value="1"/>
</dbReference>
<proteinExistence type="predicted"/>
<dbReference type="InterPro" id="IPR023404">
    <property type="entry name" value="rSAM_horseshoe"/>
</dbReference>
<keyword evidence="3" id="KW-0479">Metal-binding</keyword>
<dbReference type="InterPro" id="IPR007197">
    <property type="entry name" value="rSAM"/>
</dbReference>
<dbReference type="STRING" id="316055.RPE_4459"/>
<dbReference type="PANTHER" id="PTHR43409:SF7">
    <property type="entry name" value="BLL1977 PROTEIN"/>
    <property type="match status" value="1"/>
</dbReference>
<evidence type="ECO:0000256" key="2">
    <source>
        <dbReference type="ARBA" id="ARBA00022691"/>
    </source>
</evidence>
<dbReference type="GO" id="GO:0005829">
    <property type="term" value="C:cytosol"/>
    <property type="evidence" value="ECO:0007669"/>
    <property type="project" value="TreeGrafter"/>
</dbReference>
<protein>
    <submittedName>
        <fullName evidence="7">Radical SAM domain protein</fullName>
    </submittedName>
</protein>
<dbReference type="HOGENOM" id="CLU_462985_0_0_5"/>
<evidence type="ECO:0000256" key="4">
    <source>
        <dbReference type="ARBA" id="ARBA00023004"/>
    </source>
</evidence>
<evidence type="ECO:0000256" key="5">
    <source>
        <dbReference type="ARBA" id="ARBA00023014"/>
    </source>
</evidence>
<evidence type="ECO:0000259" key="6">
    <source>
        <dbReference type="PROSITE" id="PS51918"/>
    </source>
</evidence>
<evidence type="ECO:0000313" key="7">
    <source>
        <dbReference type="EMBL" id="ABJ08382.1"/>
    </source>
</evidence>
<keyword evidence="2" id="KW-0949">S-adenosyl-L-methionine</keyword>
<dbReference type="eggNOG" id="COG1032">
    <property type="taxonomic scope" value="Bacteria"/>
</dbReference>
<gene>
    <name evidence="7" type="ordered locus">RPE_4459</name>
</gene>
<dbReference type="PANTHER" id="PTHR43409">
    <property type="entry name" value="ANAEROBIC MAGNESIUM-PROTOPORPHYRIN IX MONOMETHYL ESTER CYCLASE-RELATED"/>
    <property type="match status" value="1"/>
</dbReference>
<evidence type="ECO:0000256" key="1">
    <source>
        <dbReference type="ARBA" id="ARBA00001966"/>
    </source>
</evidence>
<keyword evidence="4" id="KW-0408">Iron</keyword>
<reference evidence="7" key="1">
    <citation type="submission" date="2006-09" db="EMBL/GenBank/DDBJ databases">
        <title>Complete sequence of Rhodopseudomonas palustris BisA53.</title>
        <authorList>
            <consortium name="US DOE Joint Genome Institute"/>
            <person name="Copeland A."/>
            <person name="Lucas S."/>
            <person name="Lapidus A."/>
            <person name="Barry K."/>
            <person name="Detter J.C."/>
            <person name="Glavina del Rio T."/>
            <person name="Hammon N."/>
            <person name="Israni S."/>
            <person name="Dalin E."/>
            <person name="Tice H."/>
            <person name="Pitluck S."/>
            <person name="Chain P."/>
            <person name="Malfatti S."/>
            <person name="Shin M."/>
            <person name="Vergez L."/>
            <person name="Schmutz J."/>
            <person name="Larimer F."/>
            <person name="Land M."/>
            <person name="Hauser L."/>
            <person name="Pelletier D.A."/>
            <person name="Kyrpides N."/>
            <person name="Kim E."/>
            <person name="Harwood C.S."/>
            <person name="Oda Y."/>
            <person name="Richardson P."/>
        </authorList>
    </citation>
    <scope>NUCLEOTIDE SEQUENCE [LARGE SCALE GENOMIC DNA]</scope>
    <source>
        <strain evidence="7">BisA53</strain>
    </source>
</reference>
<keyword evidence="5" id="KW-0411">Iron-sulfur</keyword>
<dbReference type="GO" id="GO:0003824">
    <property type="term" value="F:catalytic activity"/>
    <property type="evidence" value="ECO:0007669"/>
    <property type="project" value="InterPro"/>
</dbReference>
<dbReference type="GO" id="GO:0046872">
    <property type="term" value="F:metal ion binding"/>
    <property type="evidence" value="ECO:0007669"/>
    <property type="project" value="UniProtKB-KW"/>
</dbReference>
<dbReference type="CDD" id="cd01335">
    <property type="entry name" value="Radical_SAM"/>
    <property type="match status" value="1"/>
</dbReference>
<organism evidence="7">
    <name type="scientific">Rhodopseudomonas palustris (strain BisA53)</name>
    <dbReference type="NCBI Taxonomy" id="316055"/>
    <lineage>
        <taxon>Bacteria</taxon>
        <taxon>Pseudomonadati</taxon>
        <taxon>Pseudomonadota</taxon>
        <taxon>Alphaproteobacteria</taxon>
        <taxon>Hyphomicrobiales</taxon>
        <taxon>Nitrobacteraceae</taxon>
        <taxon>Rhodopseudomonas</taxon>
    </lineage>
</organism>
<sequence length="591" mass="66378">MLAPSPTATRRFQLLMIKPSHYGDDGYVIRWWRALIPSNSLASVYAVAAESASRRVLGADVEIDIEAMDEFNTKIDIPALLERFAKNGNFGLLALVGVQSNQYPRALDIARPFRDAGVQVAIGGFHVSGCLAMLDGKAIGLDACREMGIAMFAGEAEGRFDSVLLDAAAGQLQPVYNYLDDLPGIEGVPTPYLPLQTIKRTLGLSTSFDAGRGCPYQCSFCTIINVQGRKSRYRTPDDVEAMVRQNWAQGISKYFITDDNFARNKDWEAILDRLIWLRETHNIPLGFLIQVDTLCHKIPNFMAKAKRAGVTRVFIGLENINPANLLTANKRQNKITEYRAMLLAWKDQGIITLAGYILGFPADTPESIRNDIDIIKRELPIDVMEFFCLTPLPGSEDHQTLWRNGVAMDPDLNNYDIEHVCTAHPLMSQSEWESIYREVWTRYYTPEHMETLLRRAAATGIKVSSLVKLLLIFSKTVFVEDLHPLQCGIFRLRHPSERRPGLPRENALLFWPRFAWQTIRKTGAILAAFVRIAAMGIRIARDPNRLAYTDRALARGSDEDDVALELLTQSASAKQAVAHQKKVFDLTHWSP</sequence>
<dbReference type="SUPFAM" id="SSF102114">
    <property type="entry name" value="Radical SAM enzymes"/>
    <property type="match status" value="1"/>
</dbReference>
<dbReference type="OrthoDB" id="9801424at2"/>
<dbReference type="GO" id="GO:0051536">
    <property type="term" value="F:iron-sulfur cluster binding"/>
    <property type="evidence" value="ECO:0007669"/>
    <property type="project" value="UniProtKB-KW"/>
</dbReference>
<feature type="domain" description="Radical SAM core" evidence="6">
    <location>
        <begin position="196"/>
        <end position="430"/>
    </location>
</feature>
<dbReference type="SFLD" id="SFLDG01082">
    <property type="entry name" value="B12-binding_domain_containing"/>
    <property type="match status" value="1"/>
</dbReference>
<dbReference type="AlphaFoldDB" id="Q07I52"/>